<dbReference type="Proteomes" id="UP000199682">
    <property type="component" value="Unassembled WGS sequence"/>
</dbReference>
<sequence length="60" mass="6635">MHTAIRHVFAVQVSVVQVVDVVPVYEGVVAATGTVGVAVQFRGRVLDSRHRTDAHMRRRP</sequence>
<accession>A0A1G8PYT1</accession>
<evidence type="ECO:0000313" key="2">
    <source>
        <dbReference type="Proteomes" id="UP000199682"/>
    </source>
</evidence>
<proteinExistence type="predicted"/>
<evidence type="ECO:0000313" key="1">
    <source>
        <dbReference type="EMBL" id="SDI97593.1"/>
    </source>
</evidence>
<protein>
    <submittedName>
        <fullName evidence="1">Uncharacterized protein</fullName>
    </submittedName>
</protein>
<dbReference type="AlphaFoldDB" id="A0A1G8PYT1"/>
<dbReference type="EMBL" id="FNET01000001">
    <property type="protein sequence ID" value="SDI97593.1"/>
    <property type="molecule type" value="Genomic_DNA"/>
</dbReference>
<organism evidence="1 2">
    <name type="scientific">Lentzea albidocapillata subsp. violacea</name>
    <dbReference type="NCBI Taxonomy" id="128104"/>
    <lineage>
        <taxon>Bacteria</taxon>
        <taxon>Bacillati</taxon>
        <taxon>Actinomycetota</taxon>
        <taxon>Actinomycetes</taxon>
        <taxon>Pseudonocardiales</taxon>
        <taxon>Pseudonocardiaceae</taxon>
        <taxon>Lentzea</taxon>
    </lineage>
</organism>
<reference evidence="2" key="1">
    <citation type="submission" date="2016-10" db="EMBL/GenBank/DDBJ databases">
        <authorList>
            <person name="Varghese N."/>
            <person name="Submissions S."/>
        </authorList>
    </citation>
    <scope>NUCLEOTIDE SEQUENCE [LARGE SCALE GENOMIC DNA]</scope>
    <source>
        <strain evidence="2">DSM 44796</strain>
    </source>
</reference>
<name>A0A1G8PYT1_9PSEU</name>
<gene>
    <name evidence="1" type="ORF">SAMN04488074_101187</name>
</gene>